<dbReference type="InterPro" id="IPR041881">
    <property type="entry name" value="PqqD_sf"/>
</dbReference>
<keyword evidence="2" id="KW-1185">Reference proteome</keyword>
<sequence length="81" mass="9206">MSIGSLKNLALSDNGFVFDPTTGNTFIFNETALTIVRCLIQEKSKEEIIRSMLAEYEVAAEELERDYSDTMIHLKELGLYQ</sequence>
<dbReference type="Pfam" id="PF05402">
    <property type="entry name" value="PqqD"/>
    <property type="match status" value="1"/>
</dbReference>
<dbReference type="InterPro" id="IPR008792">
    <property type="entry name" value="PQQD"/>
</dbReference>
<gene>
    <name evidence="1" type="ORF">EHS11_06675</name>
</gene>
<reference evidence="1" key="1">
    <citation type="journal article" date="2019" name="PLoS Negl. Trop. Dis.">
        <title>Revisiting the worldwide diversity of Leptospira species in the environment.</title>
        <authorList>
            <person name="Vincent A.T."/>
            <person name="Schiettekatte O."/>
            <person name="Bourhy P."/>
            <person name="Veyrier F.J."/>
            <person name="Picardeau M."/>
        </authorList>
    </citation>
    <scope>NUCLEOTIDE SEQUENCE [LARGE SCALE GENOMIC DNA]</scope>
    <source>
        <strain evidence="1">201400974</strain>
    </source>
</reference>
<evidence type="ECO:0000313" key="2">
    <source>
        <dbReference type="Proteomes" id="UP000298264"/>
    </source>
</evidence>
<protein>
    <submittedName>
        <fullName evidence="1">PqqD family protein</fullName>
    </submittedName>
</protein>
<dbReference type="RefSeq" id="WP_135763626.1">
    <property type="nucleotide sequence ID" value="NZ_RQHV01000042.1"/>
</dbReference>
<dbReference type="InterPro" id="IPR027599">
    <property type="entry name" value="PqqD-rel_X"/>
</dbReference>
<dbReference type="OrthoDB" id="516080at2"/>
<dbReference type="Gene3D" id="1.10.10.1150">
    <property type="entry name" value="Coenzyme PQQ synthesis protein D (PqqD)"/>
    <property type="match status" value="1"/>
</dbReference>
<dbReference type="NCBIfam" id="TIGR04353">
    <property type="entry name" value="PqqD_rel_X"/>
    <property type="match status" value="1"/>
</dbReference>
<evidence type="ECO:0000313" key="1">
    <source>
        <dbReference type="EMBL" id="TGN10863.1"/>
    </source>
</evidence>
<accession>A0A4R9LQV3</accession>
<comment type="caution">
    <text evidence="1">The sequence shown here is derived from an EMBL/GenBank/DDBJ whole genome shotgun (WGS) entry which is preliminary data.</text>
</comment>
<dbReference type="Proteomes" id="UP000298264">
    <property type="component" value="Unassembled WGS sequence"/>
</dbReference>
<dbReference type="AlphaFoldDB" id="A0A4R9LQV3"/>
<proteinExistence type="predicted"/>
<dbReference type="EMBL" id="RQHV01000042">
    <property type="protein sequence ID" value="TGN10863.1"/>
    <property type="molecule type" value="Genomic_DNA"/>
</dbReference>
<organism evidence="1 2">
    <name type="scientific">Leptospira ilyithenensis</name>
    <dbReference type="NCBI Taxonomy" id="2484901"/>
    <lineage>
        <taxon>Bacteria</taxon>
        <taxon>Pseudomonadati</taxon>
        <taxon>Spirochaetota</taxon>
        <taxon>Spirochaetia</taxon>
        <taxon>Leptospirales</taxon>
        <taxon>Leptospiraceae</taxon>
        <taxon>Leptospira</taxon>
    </lineage>
</organism>
<name>A0A4R9LQV3_9LEPT</name>